<gene>
    <name evidence="2" type="ORF">NCGR_LOCUS54481</name>
</gene>
<name>A0A811RN02_9POAL</name>
<dbReference type="Proteomes" id="UP000604825">
    <property type="component" value="Unassembled WGS sequence"/>
</dbReference>
<evidence type="ECO:0000313" key="3">
    <source>
        <dbReference type="Proteomes" id="UP000604825"/>
    </source>
</evidence>
<evidence type="ECO:0000256" key="1">
    <source>
        <dbReference type="SAM" id="MobiDB-lite"/>
    </source>
</evidence>
<feature type="region of interest" description="Disordered" evidence="1">
    <location>
        <begin position="163"/>
        <end position="197"/>
    </location>
</feature>
<feature type="region of interest" description="Disordered" evidence="1">
    <location>
        <begin position="35"/>
        <end position="56"/>
    </location>
</feature>
<keyword evidence="3" id="KW-1185">Reference proteome</keyword>
<feature type="region of interest" description="Disordered" evidence="1">
    <location>
        <begin position="463"/>
        <end position="525"/>
    </location>
</feature>
<proteinExistence type="predicted"/>
<dbReference type="AlphaFoldDB" id="A0A811RN02"/>
<feature type="compositionally biased region" description="Polar residues" evidence="1">
    <location>
        <begin position="45"/>
        <end position="56"/>
    </location>
</feature>
<comment type="caution">
    <text evidence="2">The sequence shown here is derived from an EMBL/GenBank/DDBJ whole genome shotgun (WGS) entry which is preliminary data.</text>
</comment>
<dbReference type="EMBL" id="CAJGYO010000016">
    <property type="protein sequence ID" value="CAD6271194.1"/>
    <property type="molecule type" value="Genomic_DNA"/>
</dbReference>
<feature type="region of interest" description="Disordered" evidence="1">
    <location>
        <begin position="218"/>
        <end position="256"/>
    </location>
</feature>
<evidence type="ECO:0000313" key="2">
    <source>
        <dbReference type="EMBL" id="CAD6271194.1"/>
    </source>
</evidence>
<accession>A0A811RN02</accession>
<feature type="compositionally biased region" description="Basic and acidic residues" evidence="1">
    <location>
        <begin position="466"/>
        <end position="484"/>
    </location>
</feature>
<feature type="compositionally biased region" description="Basic residues" evidence="1">
    <location>
        <begin position="245"/>
        <end position="256"/>
    </location>
</feature>
<feature type="region of interest" description="Disordered" evidence="1">
    <location>
        <begin position="722"/>
        <end position="742"/>
    </location>
</feature>
<reference evidence="2" key="1">
    <citation type="submission" date="2020-10" db="EMBL/GenBank/DDBJ databases">
        <authorList>
            <person name="Han B."/>
            <person name="Lu T."/>
            <person name="Zhao Q."/>
            <person name="Huang X."/>
            <person name="Zhao Y."/>
        </authorList>
    </citation>
    <scope>NUCLEOTIDE SEQUENCE</scope>
</reference>
<protein>
    <submittedName>
        <fullName evidence="2">Uncharacterized protein</fullName>
    </submittedName>
</protein>
<feature type="compositionally biased region" description="Acidic residues" evidence="1">
    <location>
        <begin position="505"/>
        <end position="519"/>
    </location>
</feature>
<organism evidence="2 3">
    <name type="scientific">Miscanthus lutarioriparius</name>
    <dbReference type="NCBI Taxonomy" id="422564"/>
    <lineage>
        <taxon>Eukaryota</taxon>
        <taxon>Viridiplantae</taxon>
        <taxon>Streptophyta</taxon>
        <taxon>Embryophyta</taxon>
        <taxon>Tracheophyta</taxon>
        <taxon>Spermatophyta</taxon>
        <taxon>Magnoliopsida</taxon>
        <taxon>Liliopsida</taxon>
        <taxon>Poales</taxon>
        <taxon>Poaceae</taxon>
        <taxon>PACMAD clade</taxon>
        <taxon>Panicoideae</taxon>
        <taxon>Andropogonodae</taxon>
        <taxon>Andropogoneae</taxon>
        <taxon>Saccharinae</taxon>
        <taxon>Miscanthus</taxon>
    </lineage>
</organism>
<sequence length="867" mass="93542">MAARKNPVMNLVRGREIKFGNNTCTEAETLTDTSLSRGHNMGHASLSQKQEVTGPPQSLLVNGSHSRDWDRPAPVSPFPPSAGCCSGSAGLPPYPSLPFRPFSHVPVPVRAGSGPPPDLCRALSSRRRWLPWPSPTASLPLRLPPSLWPPAFLDLSCSAMENGSPSRRSWEDEADDELPSPRSLGVGSPGLFPGAAAFGESPSPLELEFGHGDRIFFSDSEDYSDSEPPSPPPEGKGKAVAAAVGRRRRTRRHRRRWQEQGFSGFMAAARRAHPTLESVPIEAPPRCRASHVGHPPRAFEELDADGFYRVRSRHRWRRRSPLKQAKPVPPALVGLCFNCLADNHVKADCTFQRGASTAGAAEDELGLALVACVGGTRPSVSPAIVRQFLSDCFRMGIEDAKVLGHDPKDFVVRFRRREDRDRVLHTQAPHVLDPVVKAELPGLRYLVRIRLVAFQDWNTPPVFPRGGDHGGGADKDDGSDDSNHNRYHPGLDGNRGGASRGLYPDVDDCGGSADDDVDSGDSNYNRYHPGVDSLAVDGAEVLDRPADGDLLAGCLDVLVGTVHCPIWESMAGRCGGFGAVVTVESASPVVDDVASSAYVVGSSEEPRLIEQPLRPSSMANDALCDDDISLIGRHAEYIGEPGFLGRFLCEDPSLLVGSFDRPSDPVAACTPESACLGPACQLVGGLERVDSEELREVFDVGPTGEALTEHCPALGRVVGPDPVPLHGEDAPRSAPRTPLASGTPPLLVDCLEDRLCLPLRTPLVRGPPRLRRPRTPAHVQSLRRSERIAATPREADSTKQAQLVLMQKLGMAAPSPAVDSETVRKYKTTFREPLSESNQEALQLLFGGQFDPVAMNLNMLGLDEEAI</sequence>